<dbReference type="InterPro" id="IPR052023">
    <property type="entry name" value="Histidine_kinase_KdpD"/>
</dbReference>
<keyword evidence="3" id="KW-0597">Phosphoprotein</keyword>
<organism evidence="8 9">
    <name type="scientific">Hwanghaeella grinnelliae</name>
    <dbReference type="NCBI Taxonomy" id="2500179"/>
    <lineage>
        <taxon>Bacteria</taxon>
        <taxon>Pseudomonadati</taxon>
        <taxon>Pseudomonadota</taxon>
        <taxon>Alphaproteobacteria</taxon>
        <taxon>Rhodospirillales</taxon>
        <taxon>Rhodospirillaceae</taxon>
        <taxon>Hwanghaeella</taxon>
    </lineage>
</organism>
<dbReference type="Pfam" id="PF02518">
    <property type="entry name" value="HATPase_c"/>
    <property type="match status" value="1"/>
</dbReference>
<dbReference type="PANTHER" id="PTHR45569:SF1">
    <property type="entry name" value="SENSOR PROTEIN KDPD"/>
    <property type="match status" value="1"/>
</dbReference>
<keyword evidence="6" id="KW-1133">Transmembrane helix</keyword>
<evidence type="ECO:0000313" key="9">
    <source>
        <dbReference type="Proteomes" id="UP000287447"/>
    </source>
</evidence>
<dbReference type="PRINTS" id="PR00344">
    <property type="entry name" value="BCTRLSENSOR"/>
</dbReference>
<keyword evidence="9" id="KW-1185">Reference proteome</keyword>
<dbReference type="EMBL" id="SADE01000001">
    <property type="protein sequence ID" value="RVU39073.1"/>
    <property type="molecule type" value="Genomic_DNA"/>
</dbReference>
<keyword evidence="6" id="KW-0812">Transmembrane</keyword>
<dbReference type="PROSITE" id="PS50109">
    <property type="entry name" value="HIS_KIN"/>
    <property type="match status" value="1"/>
</dbReference>
<evidence type="ECO:0000256" key="2">
    <source>
        <dbReference type="ARBA" id="ARBA00012438"/>
    </source>
</evidence>
<evidence type="ECO:0000256" key="6">
    <source>
        <dbReference type="SAM" id="Phobius"/>
    </source>
</evidence>
<dbReference type="InterPro" id="IPR029016">
    <property type="entry name" value="GAF-like_dom_sf"/>
</dbReference>
<comment type="caution">
    <text evidence="8">The sequence shown here is derived from an EMBL/GenBank/DDBJ whole genome shotgun (WGS) entry which is preliminary data.</text>
</comment>
<keyword evidence="4" id="KW-0808">Transferase</keyword>
<dbReference type="Gene3D" id="3.30.450.40">
    <property type="match status" value="1"/>
</dbReference>
<feature type="domain" description="Histidine kinase" evidence="7">
    <location>
        <begin position="448"/>
        <end position="665"/>
    </location>
</feature>
<dbReference type="FunFam" id="3.30.565.10:FF:000006">
    <property type="entry name" value="Sensor histidine kinase WalK"/>
    <property type="match status" value="1"/>
</dbReference>
<dbReference type="EC" id="2.7.13.3" evidence="2"/>
<dbReference type="Gene3D" id="3.30.565.10">
    <property type="entry name" value="Histidine kinase-like ATPase, C-terminal domain"/>
    <property type="match status" value="1"/>
</dbReference>
<evidence type="ECO:0000313" key="8">
    <source>
        <dbReference type="EMBL" id="RVU39073.1"/>
    </source>
</evidence>
<dbReference type="GO" id="GO:0005886">
    <property type="term" value="C:plasma membrane"/>
    <property type="evidence" value="ECO:0007669"/>
    <property type="project" value="TreeGrafter"/>
</dbReference>
<protein>
    <recommendedName>
        <fullName evidence="2">histidine kinase</fullName>
        <ecNumber evidence="2">2.7.13.3</ecNumber>
    </recommendedName>
</protein>
<keyword evidence="5" id="KW-0418">Kinase</keyword>
<keyword evidence="6" id="KW-0472">Membrane</keyword>
<feature type="transmembrane region" description="Helical" evidence="6">
    <location>
        <begin position="217"/>
        <end position="235"/>
    </location>
</feature>
<proteinExistence type="predicted"/>
<evidence type="ECO:0000259" key="7">
    <source>
        <dbReference type="PROSITE" id="PS50109"/>
    </source>
</evidence>
<dbReference type="InterPro" id="IPR005467">
    <property type="entry name" value="His_kinase_dom"/>
</dbReference>
<dbReference type="InterPro" id="IPR036890">
    <property type="entry name" value="HATPase_C_sf"/>
</dbReference>
<evidence type="ECO:0000256" key="4">
    <source>
        <dbReference type="ARBA" id="ARBA00022679"/>
    </source>
</evidence>
<dbReference type="AlphaFoldDB" id="A0A437QXB5"/>
<dbReference type="GO" id="GO:0000155">
    <property type="term" value="F:phosphorelay sensor kinase activity"/>
    <property type="evidence" value="ECO:0007669"/>
    <property type="project" value="TreeGrafter"/>
</dbReference>
<dbReference type="SUPFAM" id="SSF55874">
    <property type="entry name" value="ATPase domain of HSP90 chaperone/DNA topoisomerase II/histidine kinase"/>
    <property type="match status" value="1"/>
</dbReference>
<reference evidence="9" key="1">
    <citation type="submission" date="2019-01" db="EMBL/GenBank/DDBJ databases">
        <title>Gri0909 isolated from a small marine red alga.</title>
        <authorList>
            <person name="Kim J."/>
            <person name="Jeong S.E."/>
            <person name="Jeon C.O."/>
        </authorList>
    </citation>
    <scope>NUCLEOTIDE SEQUENCE [LARGE SCALE GENOMIC DNA]</scope>
    <source>
        <strain evidence="9">Gri0909</strain>
    </source>
</reference>
<evidence type="ECO:0000256" key="1">
    <source>
        <dbReference type="ARBA" id="ARBA00000085"/>
    </source>
</evidence>
<comment type="catalytic activity">
    <reaction evidence="1">
        <text>ATP + protein L-histidine = ADP + protein N-phospho-L-histidine.</text>
        <dbReference type="EC" id="2.7.13.3"/>
    </reaction>
</comment>
<feature type="transmembrane region" description="Helical" evidence="6">
    <location>
        <begin position="247"/>
        <end position="267"/>
    </location>
</feature>
<name>A0A437QXB5_9PROT</name>
<gene>
    <name evidence="8" type="ORF">EOI86_07395</name>
</gene>
<evidence type="ECO:0000256" key="5">
    <source>
        <dbReference type="ARBA" id="ARBA00022777"/>
    </source>
</evidence>
<sequence>MPPRMSDKETDEAGAETLSEGADIRHVVLVFTDTDWTSVRRAASQHLRSLAENWLVCFVAEGAAGEPDQQSARLHDTAMLAQRVGAKAMVGSLDALAAFITNLRTPPESFLVVHKNGPIGECRRWWFERRLRKHIGKSRIQAVGVMAASAETYRPPVKVVGRIGSEAGKAGCAAAFMAVTSALAGWLLAGMPAELTAVVLLYGAVIAALVLGRSAGFTALGVGALGLAAVLYVPFLPPVADLTSSPILAFFYVFAGAPAVLIASRSLRRNRLARERQALGETIIRIARHINGTVSLEGLSRHLADELGGPLGATVHLLPCEPDAEDLDVLLAATIGRDVIPEDVLALRIAMNVNQPTGLGTSVANETIFHFHPVSAAGKVRAVIVLSDTNEDRLDDPKLQVLLETVADLCGIALERIVSVEAAESADVAARRDAEHPSGQVPESALLFLAGDIKNKLTDAGADIARLRLILANTGSQGAVELASKVQGLISHLETAAANVIHLSRLENTDPVIEKDSVDLVAVINSTVASMTDVLSGFTLVRRYVDQEPAVAGDASMIELVLRNLLGNAARYSMDGSSITISIEEVGHDLFLGIHDEGVGILEKDLERIFECFYKSVGARSDGYSAGLGLAICKKIAGLHAGRIWAESPGPGKGTKFFLSLPKAEIPASSIQPPQLLVLAASET</sequence>
<dbReference type="InterPro" id="IPR003594">
    <property type="entry name" value="HATPase_dom"/>
</dbReference>
<accession>A0A437QXB5</accession>
<dbReference type="Proteomes" id="UP000287447">
    <property type="component" value="Unassembled WGS sequence"/>
</dbReference>
<dbReference type="InterPro" id="IPR004358">
    <property type="entry name" value="Sig_transdc_His_kin-like_C"/>
</dbReference>
<dbReference type="PANTHER" id="PTHR45569">
    <property type="entry name" value="SENSOR PROTEIN KDPD"/>
    <property type="match status" value="1"/>
</dbReference>
<evidence type="ECO:0000256" key="3">
    <source>
        <dbReference type="ARBA" id="ARBA00022553"/>
    </source>
</evidence>
<dbReference type="SMART" id="SM00387">
    <property type="entry name" value="HATPase_c"/>
    <property type="match status" value="1"/>
</dbReference>